<feature type="compositionally biased region" description="Basic and acidic residues" evidence="1">
    <location>
        <begin position="106"/>
        <end position="125"/>
    </location>
</feature>
<evidence type="ECO:0000313" key="3">
    <source>
        <dbReference type="Proteomes" id="UP000728185"/>
    </source>
</evidence>
<proteinExistence type="predicted"/>
<feature type="region of interest" description="Disordered" evidence="1">
    <location>
        <begin position="230"/>
        <end position="266"/>
    </location>
</feature>
<sequence>MELGNDLENTKIHNSSDLCEQPEPSRESDGWLPVESQFENLGPAKHFGRGPMGSYNSDDPEKTLDELTAHLLKPLTKESSSRAGSYNSDDPEKTLDELTAHLLKPLTKESRSHETVCEPVRDRPHNLSKSKSPEPISRVLAPEKVSTDSSDRTLHPEQSSVVRKAASVLEHVRRRRIHLENNLDAVGRTQYSQSVFEILQELGEDECSFEKARIQARIIDAIASAGQKKTTVPIRSGQSRALRTKTNQVSTGKQRTASQSPGSSPVRPFADFLGTEFEWNETDTPGLRSISPNWHHAPWRINRTRVKRPGYPRMINDPVPPRRATIRLGAQKYDKLNTLKNSVVQWDESKQTPQAPLRRVPKTVRFRAQVHNTPERDNQNIQTIQTSRPNVTNRSRTGIIPLGRAQYSAQTLSTESLNVDQGHECYHRVVVGKQDASVHVSSSELIPAPVTQSTPMLRQPSSTLSDLDSMSKSDRSAQWVDEDDDKTLSPNMRTASRLDSSITCPGERIPTPETSPEVTEHSIRHSVVHTPAQSPDRSGPSRLDIGVGLSNRSSPLLDRLNRRTEATSFSESDEVSDHRIKTPQSSPSATRPVVRTPASPIHTAAAVCTQTSPCHQEPAVEVTRNQYDSESSTLDPDRHSCTDSHFASEIEFSLTAPNTFSDGMWLLDRSEGEAPCQVDQKAFGLITSNVNLGLHGSASHMSASTSTWDEGKSSRERRLSDGEQSSVKPFNTSATRLGPMNNPLLELMALQGSRSLHVTNLTNRERIHVERITSDLRNAKSQAQNIDWLTTLSGLGDHVRSRSVSGMDKSSSSQCSARKISEPKDSLGELTPEQPVANKVVRTDDSDSSKTPLSPGEQRLLDQEPKLTDPQRSPDWPKNSPTDTLEMVKAVDSDASATLNDPVYEDDYVTDSSA</sequence>
<feature type="compositionally biased region" description="Basic and acidic residues" evidence="1">
    <location>
        <begin position="59"/>
        <end position="68"/>
    </location>
</feature>
<feature type="compositionally biased region" description="Polar residues" evidence="1">
    <location>
        <begin position="722"/>
        <end position="735"/>
    </location>
</feature>
<dbReference type="EMBL" id="LUCM01011668">
    <property type="protein sequence ID" value="KAA0183612.1"/>
    <property type="molecule type" value="Genomic_DNA"/>
</dbReference>
<feature type="compositionally biased region" description="Polar residues" evidence="1">
    <location>
        <begin position="236"/>
        <end position="263"/>
    </location>
</feature>
<comment type="caution">
    <text evidence="2">The sequence shown here is derived from an EMBL/GenBank/DDBJ whole genome shotgun (WGS) entry which is preliminary data.</text>
</comment>
<dbReference type="Proteomes" id="UP000728185">
    <property type="component" value="Unassembled WGS sequence"/>
</dbReference>
<dbReference type="OrthoDB" id="6253906at2759"/>
<name>A0A8E0RNS5_9TREM</name>
<feature type="compositionally biased region" description="Polar residues" evidence="1">
    <location>
        <begin position="699"/>
        <end position="708"/>
    </location>
</feature>
<feature type="region of interest" description="Disordered" evidence="1">
    <location>
        <begin position="446"/>
        <end position="594"/>
    </location>
</feature>
<feature type="compositionally biased region" description="Basic and acidic residues" evidence="1">
    <location>
        <begin position="90"/>
        <end position="99"/>
    </location>
</feature>
<dbReference type="AlphaFoldDB" id="A0A8E0RNS5"/>
<keyword evidence="3" id="KW-1185">Reference proteome</keyword>
<accession>A0A8E0RNS5</accession>
<feature type="compositionally biased region" description="Basic and acidic residues" evidence="1">
    <location>
        <begin position="709"/>
        <end position="721"/>
    </location>
</feature>
<feature type="compositionally biased region" description="Polar residues" evidence="1">
    <location>
        <begin position="446"/>
        <end position="468"/>
    </location>
</feature>
<reference evidence="2" key="1">
    <citation type="submission" date="2019-05" db="EMBL/GenBank/DDBJ databases">
        <title>Annotation for the trematode Fasciolopsis buski.</title>
        <authorList>
            <person name="Choi Y.-J."/>
        </authorList>
    </citation>
    <scope>NUCLEOTIDE SEQUENCE</scope>
    <source>
        <strain evidence="2">HT</strain>
        <tissue evidence="2">Whole worm</tissue>
    </source>
</reference>
<feature type="compositionally biased region" description="Polar residues" evidence="1">
    <location>
        <begin position="488"/>
        <end position="503"/>
    </location>
</feature>
<gene>
    <name evidence="2" type="ORF">FBUS_02031</name>
</gene>
<feature type="compositionally biased region" description="Polar residues" evidence="1">
    <location>
        <begin position="802"/>
        <end position="816"/>
    </location>
</feature>
<feature type="compositionally biased region" description="Basic and acidic residues" evidence="1">
    <location>
        <begin position="859"/>
        <end position="869"/>
    </location>
</feature>
<feature type="compositionally biased region" description="Acidic residues" evidence="1">
    <location>
        <begin position="903"/>
        <end position="914"/>
    </location>
</feature>
<organism evidence="2 3">
    <name type="scientific">Fasciolopsis buskii</name>
    <dbReference type="NCBI Taxonomy" id="27845"/>
    <lineage>
        <taxon>Eukaryota</taxon>
        <taxon>Metazoa</taxon>
        <taxon>Spiralia</taxon>
        <taxon>Lophotrochozoa</taxon>
        <taxon>Platyhelminthes</taxon>
        <taxon>Trematoda</taxon>
        <taxon>Digenea</taxon>
        <taxon>Plagiorchiida</taxon>
        <taxon>Echinostomata</taxon>
        <taxon>Echinostomatoidea</taxon>
        <taxon>Fasciolidae</taxon>
        <taxon>Fasciolopsis</taxon>
    </lineage>
</organism>
<feature type="compositionally biased region" description="Basic and acidic residues" evidence="1">
    <location>
        <begin position="145"/>
        <end position="155"/>
    </location>
</feature>
<evidence type="ECO:0000313" key="2">
    <source>
        <dbReference type="EMBL" id="KAA0183612.1"/>
    </source>
</evidence>
<feature type="region of interest" description="Disordered" evidence="1">
    <location>
        <begin position="697"/>
        <end position="738"/>
    </location>
</feature>
<protein>
    <submittedName>
        <fullName evidence="2">Uncharacterized protein</fullName>
    </submittedName>
</protein>
<feature type="region of interest" description="Disordered" evidence="1">
    <location>
        <begin position="800"/>
        <end position="914"/>
    </location>
</feature>
<feature type="region of interest" description="Disordered" evidence="1">
    <location>
        <begin position="1"/>
        <end position="157"/>
    </location>
</feature>
<evidence type="ECO:0000256" key="1">
    <source>
        <dbReference type="SAM" id="MobiDB-lite"/>
    </source>
</evidence>